<keyword evidence="4" id="KW-0808">Transferase</keyword>
<accession>A0A1Q9AWJ3</accession>
<evidence type="ECO:0000256" key="4">
    <source>
        <dbReference type="ARBA" id="ARBA00022679"/>
    </source>
</evidence>
<dbReference type="SMART" id="SM00388">
    <property type="entry name" value="HisKA"/>
    <property type="match status" value="1"/>
</dbReference>
<dbReference type="CDD" id="cd00130">
    <property type="entry name" value="PAS"/>
    <property type="match status" value="1"/>
</dbReference>
<dbReference type="SMART" id="SM00387">
    <property type="entry name" value="HATPase_c"/>
    <property type="match status" value="1"/>
</dbReference>
<evidence type="ECO:0000256" key="1">
    <source>
        <dbReference type="ARBA" id="ARBA00000085"/>
    </source>
</evidence>
<dbReference type="SMART" id="SM00091">
    <property type="entry name" value="PAS"/>
    <property type="match status" value="2"/>
</dbReference>
<protein>
    <recommendedName>
        <fullName evidence="2">histidine kinase</fullName>
        <ecNumber evidence="2">2.7.13.3</ecNumber>
    </recommendedName>
</protein>
<dbReference type="SUPFAM" id="SSF47384">
    <property type="entry name" value="Homodimeric domain of signal transducing histidine kinase"/>
    <property type="match status" value="1"/>
</dbReference>
<dbReference type="PROSITE" id="PS50113">
    <property type="entry name" value="PAC"/>
    <property type="match status" value="1"/>
</dbReference>
<dbReference type="InterPro" id="IPR005467">
    <property type="entry name" value="His_kinase_dom"/>
</dbReference>
<keyword evidence="5" id="KW-0418">Kinase</keyword>
<dbReference type="Proteomes" id="UP000186364">
    <property type="component" value="Unassembled WGS sequence"/>
</dbReference>
<dbReference type="CDD" id="cd00082">
    <property type="entry name" value="HisKA"/>
    <property type="match status" value="1"/>
</dbReference>
<evidence type="ECO:0000259" key="8">
    <source>
        <dbReference type="PROSITE" id="PS50113"/>
    </source>
</evidence>
<dbReference type="Pfam" id="PF02518">
    <property type="entry name" value="HATPase_c"/>
    <property type="match status" value="1"/>
</dbReference>
<dbReference type="InterPro" id="IPR000014">
    <property type="entry name" value="PAS"/>
</dbReference>
<dbReference type="PANTHER" id="PTHR43304">
    <property type="entry name" value="PHYTOCHROME-LIKE PROTEIN CPH1"/>
    <property type="match status" value="1"/>
</dbReference>
<dbReference type="EC" id="2.7.13.3" evidence="2"/>
<feature type="domain" description="Histidine kinase" evidence="6">
    <location>
        <begin position="389"/>
        <end position="605"/>
    </location>
</feature>
<evidence type="ECO:0000256" key="3">
    <source>
        <dbReference type="ARBA" id="ARBA00022553"/>
    </source>
</evidence>
<dbReference type="InterPro" id="IPR052162">
    <property type="entry name" value="Sensor_kinase/Photoreceptor"/>
</dbReference>
<comment type="caution">
    <text evidence="9">The sequence shown here is derived from an EMBL/GenBank/DDBJ whole genome shotgun (WGS) entry which is preliminary data.</text>
</comment>
<evidence type="ECO:0000259" key="6">
    <source>
        <dbReference type="PROSITE" id="PS50109"/>
    </source>
</evidence>
<sequence>MNGATTTAAHAEDVATSGELLQALFHDNPDPILVVAQTGYICSANPAALETFAAPSLNGLALADLVAPAPDGDEVTLLRRDGALIIARQRIQQVGDVVVHTLRDLSKAAPAGELRGAFILWTALQAITEGIVIYDEHERLVAFNEAYVRFCGIGGVVPRQGLSAREMMIAWLASGGAPVDADEGLREVLLERHIREMRDPTLRSRVMPYAHGRWMRVENIRTPNGEVVGIRADVTEQRETEMALERQRFDYKTLIEHIPDFIVRFAPDGTITFINDNFARFIARDPESMLGRPVQDYLLGGESDPLWQALTKLTPGEPIRKHEELLKGADGQEAWIFWSSIAAFADDHLLEYVAIGRDISELKLQQQRIEEQSDELQRKNDALGQFTGTVSHDLKAPLRHVSMFSEMMCEDIARGDFASVPVYADHLRQAVRRMRRLIDSLLEYARIADRIVAPERVSLREAVDEALVNLAEPIKDASAMIEIGELPEVVGDQALLARLCQNIIGNSVKYRRPDVVARLRIWSQPGPAGQVRLIFEDNGIGIDPRYAHKIFEVFHRLHRDESLYPGTGIGLALAQRVAESHRGIIELDATYTDGARFVVTLPGLSSLAKKDAATKSLA</sequence>
<dbReference type="NCBIfam" id="TIGR00229">
    <property type="entry name" value="sensory_box"/>
    <property type="match status" value="1"/>
</dbReference>
<name>A0A1Q9AWJ3_9HYPH</name>
<evidence type="ECO:0000256" key="2">
    <source>
        <dbReference type="ARBA" id="ARBA00012438"/>
    </source>
</evidence>
<dbReference type="PROSITE" id="PS50112">
    <property type="entry name" value="PAS"/>
    <property type="match status" value="1"/>
</dbReference>
<comment type="catalytic activity">
    <reaction evidence="1">
        <text>ATP + protein L-histidine = ADP + protein N-phospho-L-histidine.</text>
        <dbReference type="EC" id="2.7.13.3"/>
    </reaction>
</comment>
<keyword evidence="10" id="KW-1185">Reference proteome</keyword>
<dbReference type="InterPro" id="IPR003594">
    <property type="entry name" value="HATPase_dom"/>
</dbReference>
<dbReference type="InterPro" id="IPR036097">
    <property type="entry name" value="HisK_dim/P_sf"/>
</dbReference>
<dbReference type="GO" id="GO:0000155">
    <property type="term" value="F:phosphorelay sensor kinase activity"/>
    <property type="evidence" value="ECO:0007669"/>
    <property type="project" value="InterPro"/>
</dbReference>
<dbReference type="Pfam" id="PF00512">
    <property type="entry name" value="HisKA"/>
    <property type="match status" value="1"/>
</dbReference>
<dbReference type="PANTHER" id="PTHR43304:SF1">
    <property type="entry name" value="PAC DOMAIN-CONTAINING PROTEIN"/>
    <property type="match status" value="1"/>
</dbReference>
<dbReference type="Pfam" id="PF12860">
    <property type="entry name" value="PAS_7"/>
    <property type="match status" value="1"/>
</dbReference>
<dbReference type="InterPro" id="IPR035965">
    <property type="entry name" value="PAS-like_dom_sf"/>
</dbReference>
<dbReference type="AlphaFoldDB" id="A0A1Q9AWJ3"/>
<dbReference type="InterPro" id="IPR004358">
    <property type="entry name" value="Sig_transdc_His_kin-like_C"/>
</dbReference>
<evidence type="ECO:0000256" key="5">
    <source>
        <dbReference type="ARBA" id="ARBA00022777"/>
    </source>
</evidence>
<dbReference type="Pfam" id="PF13188">
    <property type="entry name" value="PAS_8"/>
    <property type="match status" value="1"/>
</dbReference>
<evidence type="ECO:0000313" key="10">
    <source>
        <dbReference type="Proteomes" id="UP000186364"/>
    </source>
</evidence>
<dbReference type="Gene3D" id="3.30.565.10">
    <property type="entry name" value="Histidine kinase-like ATPase, C-terminal domain"/>
    <property type="match status" value="1"/>
</dbReference>
<feature type="domain" description="PAC" evidence="8">
    <location>
        <begin position="320"/>
        <end position="371"/>
    </location>
</feature>
<organism evidence="9 10">
    <name type="scientific">Xaviernesmea oryzae</name>
    <dbReference type="NCBI Taxonomy" id="464029"/>
    <lineage>
        <taxon>Bacteria</taxon>
        <taxon>Pseudomonadati</taxon>
        <taxon>Pseudomonadota</taxon>
        <taxon>Alphaproteobacteria</taxon>
        <taxon>Hyphomicrobiales</taxon>
        <taxon>Rhizobiaceae</taxon>
        <taxon>Rhizobium/Agrobacterium group</taxon>
        <taxon>Xaviernesmea</taxon>
    </lineage>
</organism>
<feature type="domain" description="PAS" evidence="7">
    <location>
        <begin position="247"/>
        <end position="317"/>
    </location>
</feature>
<dbReference type="Pfam" id="PF08448">
    <property type="entry name" value="PAS_4"/>
    <property type="match status" value="1"/>
</dbReference>
<dbReference type="InterPro" id="IPR036890">
    <property type="entry name" value="HATPase_C_sf"/>
</dbReference>
<dbReference type="EMBL" id="MKIP01000043">
    <property type="protein sequence ID" value="OLP59800.1"/>
    <property type="molecule type" value="Genomic_DNA"/>
</dbReference>
<dbReference type="SUPFAM" id="SSF55874">
    <property type="entry name" value="ATPase domain of HSP90 chaperone/DNA topoisomerase II/histidine kinase"/>
    <property type="match status" value="1"/>
</dbReference>
<dbReference type="RefSeq" id="WP_075627559.1">
    <property type="nucleotide sequence ID" value="NZ_FOAM01000002.1"/>
</dbReference>
<dbReference type="PROSITE" id="PS50109">
    <property type="entry name" value="HIS_KIN"/>
    <property type="match status" value="1"/>
</dbReference>
<gene>
    <name evidence="9" type="ORF">BJF93_09280</name>
</gene>
<dbReference type="Gene3D" id="1.10.287.130">
    <property type="match status" value="1"/>
</dbReference>
<dbReference type="InterPro" id="IPR000700">
    <property type="entry name" value="PAS-assoc_C"/>
</dbReference>
<dbReference type="InterPro" id="IPR013656">
    <property type="entry name" value="PAS_4"/>
</dbReference>
<keyword evidence="3" id="KW-0597">Phosphoprotein</keyword>
<evidence type="ECO:0000313" key="9">
    <source>
        <dbReference type="EMBL" id="OLP59800.1"/>
    </source>
</evidence>
<dbReference type="SUPFAM" id="SSF55785">
    <property type="entry name" value="PYP-like sensor domain (PAS domain)"/>
    <property type="match status" value="2"/>
</dbReference>
<evidence type="ECO:0000259" key="7">
    <source>
        <dbReference type="PROSITE" id="PS50112"/>
    </source>
</evidence>
<proteinExistence type="predicted"/>
<dbReference type="PRINTS" id="PR00344">
    <property type="entry name" value="BCTRLSENSOR"/>
</dbReference>
<dbReference type="InterPro" id="IPR003661">
    <property type="entry name" value="HisK_dim/P_dom"/>
</dbReference>
<reference evidence="9 10" key="1">
    <citation type="submission" date="2016-09" db="EMBL/GenBank/DDBJ databases">
        <title>Rhizobium sp. nov., a novel species isolated from the rice rhizosphere.</title>
        <authorList>
            <person name="Zhao J."/>
            <person name="Zhang X."/>
        </authorList>
    </citation>
    <scope>NUCLEOTIDE SEQUENCE [LARGE SCALE GENOMIC DNA]</scope>
    <source>
        <strain evidence="9 10">1.7048</strain>
    </source>
</reference>
<dbReference type="Gene3D" id="3.30.450.20">
    <property type="entry name" value="PAS domain"/>
    <property type="match status" value="2"/>
</dbReference>